<comment type="caution">
    <text evidence="1">The sequence shown here is derived from an EMBL/GenBank/DDBJ whole genome shotgun (WGS) entry which is preliminary data.</text>
</comment>
<evidence type="ECO:0000313" key="1">
    <source>
        <dbReference type="EMBL" id="GLI00492.1"/>
    </source>
</evidence>
<gene>
    <name evidence="1" type="ORF">Pa4123_57680</name>
</gene>
<proteinExistence type="predicted"/>
<name>A0ABQ5R3P1_9ACTN</name>
<dbReference type="EMBL" id="BSDI01000032">
    <property type="protein sequence ID" value="GLI00492.1"/>
    <property type="molecule type" value="Genomic_DNA"/>
</dbReference>
<protein>
    <submittedName>
        <fullName evidence="1">Uncharacterized protein</fullName>
    </submittedName>
</protein>
<organism evidence="1 2">
    <name type="scientific">Phytohabitans aurantiacus</name>
    <dbReference type="NCBI Taxonomy" id="3016789"/>
    <lineage>
        <taxon>Bacteria</taxon>
        <taxon>Bacillati</taxon>
        <taxon>Actinomycetota</taxon>
        <taxon>Actinomycetes</taxon>
        <taxon>Micromonosporales</taxon>
        <taxon>Micromonosporaceae</taxon>
    </lineage>
</organism>
<sequence length="168" mass="17609">MVPPSAGGALWHWSIDALLAPTEIYTALAAVLARPVVPLGAADPVRLPPGGVLCDVWHTTGDFPTVVDCYGAPADVAEAAVVAALARRTGRHCLVPDDTLNPGRHLLAAPDGTLRPAHVDVTDTEDGSAHSNARPCTITVEPCRDSVICQQSRWAPDAAYRLPDLLVA</sequence>
<accession>A0ABQ5R3P1</accession>
<keyword evidence="2" id="KW-1185">Reference proteome</keyword>
<evidence type="ECO:0000313" key="2">
    <source>
        <dbReference type="Proteomes" id="UP001144280"/>
    </source>
</evidence>
<reference evidence="1" key="1">
    <citation type="submission" date="2022-12" db="EMBL/GenBank/DDBJ databases">
        <title>New Phytohabitans aurantiacus sp. RD004123 nov., an actinomycete isolated from soil.</title>
        <authorList>
            <person name="Triningsih D.W."/>
            <person name="Harunari E."/>
            <person name="Igarashi Y."/>
        </authorList>
    </citation>
    <scope>NUCLEOTIDE SEQUENCE</scope>
    <source>
        <strain evidence="1">RD004123</strain>
    </source>
</reference>
<dbReference type="Proteomes" id="UP001144280">
    <property type="component" value="Unassembled WGS sequence"/>
</dbReference>
<dbReference type="RefSeq" id="WP_281900821.1">
    <property type="nucleotide sequence ID" value="NZ_BSDI01000032.1"/>
</dbReference>